<dbReference type="InterPro" id="IPR002575">
    <property type="entry name" value="Aminoglycoside_PTrfase"/>
</dbReference>
<evidence type="ECO:0000256" key="1">
    <source>
        <dbReference type="ARBA" id="ARBA00004496"/>
    </source>
</evidence>
<protein>
    <recommendedName>
        <fullName evidence="8">Hydroxylysine kinase</fullName>
        <ecNumber evidence="7">2.7.1.81</ecNumber>
    </recommendedName>
</protein>
<evidence type="ECO:0000256" key="3">
    <source>
        <dbReference type="ARBA" id="ARBA00022679"/>
    </source>
</evidence>
<evidence type="ECO:0000256" key="2">
    <source>
        <dbReference type="ARBA" id="ARBA00022490"/>
    </source>
</evidence>
<evidence type="ECO:0000256" key="7">
    <source>
        <dbReference type="ARBA" id="ARBA00038873"/>
    </source>
</evidence>
<dbReference type="EMBL" id="REFR01000012">
    <property type="protein sequence ID" value="RMB04945.1"/>
    <property type="molecule type" value="Genomic_DNA"/>
</dbReference>
<keyword evidence="2" id="KW-0963">Cytoplasm</keyword>
<organism evidence="10 11">
    <name type="scientific">Eilatimonas milleporae</name>
    <dbReference type="NCBI Taxonomy" id="911205"/>
    <lineage>
        <taxon>Bacteria</taxon>
        <taxon>Pseudomonadati</taxon>
        <taxon>Pseudomonadota</taxon>
        <taxon>Alphaproteobacteria</taxon>
        <taxon>Kordiimonadales</taxon>
        <taxon>Kordiimonadaceae</taxon>
        <taxon>Eilatimonas</taxon>
    </lineage>
</organism>
<dbReference type="EC" id="2.7.1.81" evidence="7"/>
<keyword evidence="4 10" id="KW-0418">Kinase</keyword>
<comment type="subcellular location">
    <subcellularLocation>
        <location evidence="1">Cytoplasm</location>
    </subcellularLocation>
</comment>
<name>A0A3M0C7S8_9PROT</name>
<keyword evidence="3" id="KW-0808">Transferase</keyword>
<keyword evidence="11" id="KW-1185">Reference proteome</keyword>
<dbReference type="AlphaFoldDB" id="A0A3M0C7S8"/>
<dbReference type="GO" id="GO:0047992">
    <property type="term" value="F:hydroxylysine kinase activity"/>
    <property type="evidence" value="ECO:0007669"/>
    <property type="project" value="UniProtKB-EC"/>
</dbReference>
<dbReference type="InterPro" id="IPR011009">
    <property type="entry name" value="Kinase-like_dom_sf"/>
</dbReference>
<accession>A0A3M0C7S8</accession>
<evidence type="ECO:0000313" key="11">
    <source>
        <dbReference type="Proteomes" id="UP000271227"/>
    </source>
</evidence>
<dbReference type="Gene3D" id="3.90.1200.10">
    <property type="match status" value="1"/>
</dbReference>
<dbReference type="SUPFAM" id="SSF56112">
    <property type="entry name" value="Protein kinase-like (PK-like)"/>
    <property type="match status" value="1"/>
</dbReference>
<proteinExistence type="predicted"/>
<dbReference type="Pfam" id="PF01636">
    <property type="entry name" value="APH"/>
    <property type="match status" value="1"/>
</dbReference>
<comment type="catalytic activity">
    <reaction evidence="5">
        <text>(5R)-5-hydroxy-L-lysine + GTP = (5R)-5-phosphooxy-L-lysine + GDP + H(+)</text>
        <dbReference type="Rhea" id="RHEA:19049"/>
        <dbReference type="ChEBI" id="CHEBI:15378"/>
        <dbReference type="ChEBI" id="CHEBI:37565"/>
        <dbReference type="ChEBI" id="CHEBI:57882"/>
        <dbReference type="ChEBI" id="CHEBI:58189"/>
        <dbReference type="ChEBI" id="CHEBI:58357"/>
        <dbReference type="EC" id="2.7.1.81"/>
    </reaction>
</comment>
<feature type="domain" description="Aminoglycoside phosphotransferase" evidence="9">
    <location>
        <begin position="48"/>
        <end position="265"/>
    </location>
</feature>
<dbReference type="PANTHER" id="PTHR21064:SF1">
    <property type="entry name" value="HYDROXYLYSINE KINASE"/>
    <property type="match status" value="1"/>
</dbReference>
<dbReference type="PANTHER" id="PTHR21064">
    <property type="entry name" value="AMINOGLYCOSIDE PHOSPHOTRANSFERASE DOMAIN-CONTAINING PROTEIN-RELATED"/>
    <property type="match status" value="1"/>
</dbReference>
<dbReference type="GO" id="GO:0005737">
    <property type="term" value="C:cytoplasm"/>
    <property type="evidence" value="ECO:0007669"/>
    <property type="project" value="UniProtKB-SubCell"/>
</dbReference>
<dbReference type="InParanoid" id="A0A3M0C7S8"/>
<evidence type="ECO:0000256" key="4">
    <source>
        <dbReference type="ARBA" id="ARBA00022777"/>
    </source>
</evidence>
<evidence type="ECO:0000256" key="8">
    <source>
        <dbReference type="ARBA" id="ARBA00040505"/>
    </source>
</evidence>
<evidence type="ECO:0000256" key="6">
    <source>
        <dbReference type="ARBA" id="ARBA00037368"/>
    </source>
</evidence>
<evidence type="ECO:0000259" key="9">
    <source>
        <dbReference type="Pfam" id="PF01636"/>
    </source>
</evidence>
<evidence type="ECO:0000256" key="5">
    <source>
        <dbReference type="ARBA" id="ARBA00036820"/>
    </source>
</evidence>
<comment type="function">
    <text evidence="6">Catalyzes the GTP-dependent phosphorylation of 5-hydroxy-L-lysine.</text>
</comment>
<evidence type="ECO:0000313" key="10">
    <source>
        <dbReference type="EMBL" id="RMB04945.1"/>
    </source>
</evidence>
<comment type="caution">
    <text evidence="10">The sequence shown here is derived from an EMBL/GenBank/DDBJ whole genome shotgun (WGS) entry which is preliminary data.</text>
</comment>
<gene>
    <name evidence="10" type="ORF">BXY39_2519</name>
</gene>
<dbReference type="Proteomes" id="UP000271227">
    <property type="component" value="Unassembled WGS sequence"/>
</dbReference>
<sequence>MATAAQDMSGAASLPLDRDLFVSPPPRLSFEQVAALLERAYGIHPHDITALASERDANFRIDTDGGRFTLKVSNAAEPPAAVDLNSCVLNHINERAPDFPAPKIVRTVGGGFNTIVTDGTGKPSNVRLLTYLDGLPLGDAEISSPLVRSIGSALGRLSCILDDFDHPHKNIPILWDSTNVHRLAPLLDNVPDKGRRDVLKRHLRHFETHVRPTLGKRRRHIIHNDANPGNVLVNVRGTASFAGIFDFGDIVYAPAINELAVAATYLLARCDDVVSLISDLVSGYAGHAACTSEDLCIVPDLMTARFLTTILITHWRADLFPGNADYILRNNPGAWAGLERMDRMDRAGLTPQGIQQLTGQS</sequence>
<reference evidence="10 11" key="1">
    <citation type="submission" date="2018-10" db="EMBL/GenBank/DDBJ databases">
        <title>Genomic Encyclopedia of Archaeal and Bacterial Type Strains, Phase II (KMG-II): from individual species to whole genera.</title>
        <authorList>
            <person name="Goeker M."/>
        </authorList>
    </citation>
    <scope>NUCLEOTIDE SEQUENCE [LARGE SCALE GENOMIC DNA]</scope>
    <source>
        <strain evidence="10 11">DSM 25217</strain>
    </source>
</reference>
<dbReference type="InterPro" id="IPR050249">
    <property type="entry name" value="Pseudomonas-type_ThrB"/>
</dbReference>